<dbReference type="Proteomes" id="UP001516400">
    <property type="component" value="Unassembled WGS sequence"/>
</dbReference>
<dbReference type="SUPFAM" id="SSF52047">
    <property type="entry name" value="RNI-like"/>
    <property type="match status" value="1"/>
</dbReference>
<dbReference type="InterPro" id="IPR032675">
    <property type="entry name" value="LRR_dom_sf"/>
</dbReference>
<accession>A0ABD2NR08</accession>
<sequence>MRSNLKGFSIDGATLTDICFQRILLCDKLEHFGFHRAYNLNGKTFSIIWQYLKNLRTLKLTFGNQVGNQDTYALFINGKKEMSFLEIIDFTGCWKMKNETIEAISDSCPNLKKLILKCCKNVTDIACLKKCENLEILNIAFCLRLSVNSWLPVQPSIQTIFIEQGKNLDAILKDLKNEKKHVNIRICHSQYTKSFEKYLV</sequence>
<dbReference type="Gene3D" id="3.80.10.10">
    <property type="entry name" value="Ribonuclease Inhibitor"/>
    <property type="match status" value="1"/>
</dbReference>
<dbReference type="PANTHER" id="PTHR13318">
    <property type="entry name" value="PARTNER OF PAIRED, ISOFORM B-RELATED"/>
    <property type="match status" value="1"/>
</dbReference>
<protein>
    <submittedName>
        <fullName evidence="1">Uncharacterized protein</fullName>
    </submittedName>
</protein>
<evidence type="ECO:0000313" key="1">
    <source>
        <dbReference type="EMBL" id="KAL3280988.1"/>
    </source>
</evidence>
<reference evidence="1 2" key="1">
    <citation type="journal article" date="2021" name="BMC Biol.">
        <title>Horizontally acquired antibacterial genes associated with adaptive radiation of ladybird beetles.</title>
        <authorList>
            <person name="Li H.S."/>
            <person name="Tang X.F."/>
            <person name="Huang Y.H."/>
            <person name="Xu Z.Y."/>
            <person name="Chen M.L."/>
            <person name="Du X.Y."/>
            <person name="Qiu B.Y."/>
            <person name="Chen P.T."/>
            <person name="Zhang W."/>
            <person name="Slipinski A."/>
            <person name="Escalona H.E."/>
            <person name="Waterhouse R.M."/>
            <person name="Zwick A."/>
            <person name="Pang H."/>
        </authorList>
    </citation>
    <scope>NUCLEOTIDE SEQUENCE [LARGE SCALE GENOMIC DNA]</scope>
    <source>
        <strain evidence="1">SYSU2018</strain>
    </source>
</reference>
<proteinExistence type="predicted"/>
<name>A0ABD2NR08_9CUCU</name>
<comment type="caution">
    <text evidence="1">The sequence shown here is derived from an EMBL/GenBank/DDBJ whole genome shotgun (WGS) entry which is preliminary data.</text>
</comment>
<gene>
    <name evidence="1" type="ORF">HHI36_004213</name>
</gene>
<evidence type="ECO:0000313" key="2">
    <source>
        <dbReference type="Proteomes" id="UP001516400"/>
    </source>
</evidence>
<organism evidence="1 2">
    <name type="scientific">Cryptolaemus montrouzieri</name>
    <dbReference type="NCBI Taxonomy" id="559131"/>
    <lineage>
        <taxon>Eukaryota</taxon>
        <taxon>Metazoa</taxon>
        <taxon>Ecdysozoa</taxon>
        <taxon>Arthropoda</taxon>
        <taxon>Hexapoda</taxon>
        <taxon>Insecta</taxon>
        <taxon>Pterygota</taxon>
        <taxon>Neoptera</taxon>
        <taxon>Endopterygota</taxon>
        <taxon>Coleoptera</taxon>
        <taxon>Polyphaga</taxon>
        <taxon>Cucujiformia</taxon>
        <taxon>Coccinelloidea</taxon>
        <taxon>Coccinellidae</taxon>
        <taxon>Scymninae</taxon>
        <taxon>Scymnini</taxon>
        <taxon>Cryptolaemus</taxon>
    </lineage>
</organism>
<keyword evidence="2" id="KW-1185">Reference proteome</keyword>
<dbReference type="AlphaFoldDB" id="A0ABD2NR08"/>
<dbReference type="EMBL" id="JABFTP020000144">
    <property type="protein sequence ID" value="KAL3280988.1"/>
    <property type="molecule type" value="Genomic_DNA"/>
</dbReference>